<dbReference type="STRING" id="1348253.LK09_08010"/>
<accession>A0A0B2AAP9</accession>
<dbReference type="EMBL" id="JTDK01000006">
    <property type="protein sequence ID" value="KHK98818.1"/>
    <property type="molecule type" value="Genomic_DNA"/>
</dbReference>
<protein>
    <recommendedName>
        <fullName evidence="1">BetI-type transcriptional repressor C-terminal domain-containing protein</fullName>
    </recommendedName>
</protein>
<reference evidence="2 3" key="1">
    <citation type="submission" date="2014-11" db="EMBL/GenBank/DDBJ databases">
        <title>Genome sequence of Microbacterium mangrovi MUSC 115(T).</title>
        <authorList>
            <person name="Lee L.-H."/>
        </authorList>
    </citation>
    <scope>NUCLEOTIDE SEQUENCE [LARGE SCALE GENOMIC DNA]</scope>
    <source>
        <strain evidence="2 3">MUSC 115</strain>
    </source>
</reference>
<dbReference type="Pfam" id="PF13977">
    <property type="entry name" value="TetR_C_6"/>
    <property type="match status" value="1"/>
</dbReference>
<evidence type="ECO:0000313" key="3">
    <source>
        <dbReference type="Proteomes" id="UP000031030"/>
    </source>
</evidence>
<dbReference type="Proteomes" id="UP000031030">
    <property type="component" value="Unassembled WGS sequence"/>
</dbReference>
<feature type="domain" description="BetI-type transcriptional repressor C-terminal" evidence="1">
    <location>
        <begin position="40"/>
        <end position="145"/>
    </location>
</feature>
<comment type="caution">
    <text evidence="2">The sequence shown here is derived from an EMBL/GenBank/DDBJ whole genome shotgun (WGS) entry which is preliminary data.</text>
</comment>
<dbReference type="Gene3D" id="1.10.357.10">
    <property type="entry name" value="Tetracycline Repressor, domain 2"/>
    <property type="match status" value="1"/>
</dbReference>
<sequence>MITHYFPTQTELLDEVTVQVLAGWNADIQALDAASDTSLERLRSLLRWLVPLTDVGLRDEQVRIHLIAGQLLGDENRATFNAMDQTIRTLLRSHVADLAPESEVERVVELLRVTTNGVALSVVENPQQWPAARQLAILDWLVESLGLAGTTSVSRSVAAQ</sequence>
<evidence type="ECO:0000259" key="1">
    <source>
        <dbReference type="Pfam" id="PF13977"/>
    </source>
</evidence>
<dbReference type="InterPro" id="IPR036271">
    <property type="entry name" value="Tet_transcr_reg_TetR-rel_C_sf"/>
</dbReference>
<dbReference type="InterPro" id="IPR039538">
    <property type="entry name" value="BetI_C"/>
</dbReference>
<gene>
    <name evidence="2" type="ORF">LK09_08010</name>
</gene>
<dbReference type="AlphaFoldDB" id="A0A0B2AAP9"/>
<keyword evidence="3" id="KW-1185">Reference proteome</keyword>
<dbReference type="SUPFAM" id="SSF48498">
    <property type="entry name" value="Tetracyclin repressor-like, C-terminal domain"/>
    <property type="match status" value="1"/>
</dbReference>
<organism evidence="2 3">
    <name type="scientific">Microbacterium mangrovi</name>
    <dbReference type="NCBI Taxonomy" id="1348253"/>
    <lineage>
        <taxon>Bacteria</taxon>
        <taxon>Bacillati</taxon>
        <taxon>Actinomycetota</taxon>
        <taxon>Actinomycetes</taxon>
        <taxon>Micrococcales</taxon>
        <taxon>Microbacteriaceae</taxon>
        <taxon>Microbacterium</taxon>
    </lineage>
</organism>
<proteinExistence type="predicted"/>
<name>A0A0B2AAP9_9MICO</name>
<evidence type="ECO:0000313" key="2">
    <source>
        <dbReference type="EMBL" id="KHK98818.1"/>
    </source>
</evidence>